<dbReference type="PROSITE" id="PS51749">
    <property type="entry name" value="HNH_CAS9"/>
    <property type="match status" value="1"/>
</dbReference>
<evidence type="ECO:0000256" key="4">
    <source>
        <dbReference type="ARBA" id="ARBA00022759"/>
    </source>
</evidence>
<feature type="domain" description="HNH Cas9-type" evidence="15">
    <location>
        <begin position="798"/>
        <end position="972"/>
    </location>
</feature>
<keyword evidence="9 12" id="KW-0238">DNA-binding</keyword>
<dbReference type="InterPro" id="IPR028629">
    <property type="entry name" value="Cas9"/>
</dbReference>
<dbReference type="InterPro" id="IPR003615">
    <property type="entry name" value="HNH_nuc"/>
</dbReference>
<evidence type="ECO:0000256" key="8">
    <source>
        <dbReference type="ARBA" id="ARBA00023118"/>
    </source>
</evidence>
<keyword evidence="2 12" id="KW-0540">Nuclease</keyword>
<comment type="function">
    <text evidence="12">CRISPR (clustered regularly interspaced short palindromic repeat) is an adaptive immune system that provides protection against mobile genetic elements (viruses, transposable elements and conjugative plasmids). CRISPR clusters contain spacers, sequences complementary to antecedent mobile elements, and target invading nucleic acids. CRISPR clusters are transcribed and processed into CRISPR RNA (crRNA). In type II CRISPR systems correct processing of pre-crRNA requires a trans-encoded small RNA (tracrRNA), endogenous ribonuclease 3 (rnc) and this protein. The tracrRNA serves as a guide for ribonuclease 3-aided processing of pre-crRNA. Subsequently Cas9/crRNA/tracrRNA endonucleolytically cleaves linear or circular dsDNA target complementary to the spacer; Cas9 is inactive in the absence of the 2 guide RNAs (gRNA). Cas9 recognizes the protospacer adjacent motif (PAM) in the CRISPR repeat sequences to help distinguish self versus nonself, as targets within the bacterial CRISPR locus do not have PAMs. PAM recognition is also required for catalytic activity.</text>
</comment>
<evidence type="ECO:0000256" key="3">
    <source>
        <dbReference type="ARBA" id="ARBA00022723"/>
    </source>
</evidence>
<dbReference type="InterPro" id="IPR036397">
    <property type="entry name" value="RNaseH_sf"/>
</dbReference>
<organism evidence="16 17">
    <name type="scientific">Roseivirga thermotolerans</name>
    <dbReference type="NCBI Taxonomy" id="1758176"/>
    <lineage>
        <taxon>Bacteria</taxon>
        <taxon>Pseudomonadati</taxon>
        <taxon>Bacteroidota</taxon>
        <taxon>Cytophagia</taxon>
        <taxon>Cytophagales</taxon>
        <taxon>Roseivirgaceae</taxon>
        <taxon>Roseivirga</taxon>
    </lineage>
</organism>
<keyword evidence="5 12" id="KW-0378">Hydrolase</keyword>
<feature type="active site" description="Proton acceptor for HNH nuclease domain" evidence="12">
    <location>
        <position position="879"/>
    </location>
</feature>
<dbReference type="InterPro" id="IPR033114">
    <property type="entry name" value="HNH_CAS9"/>
</dbReference>
<comment type="caution">
    <text evidence="16">The sequence shown here is derived from an EMBL/GenBank/DDBJ whole genome shotgun (WGS) entry which is preliminary data.</text>
</comment>
<evidence type="ECO:0000256" key="2">
    <source>
        <dbReference type="ARBA" id="ARBA00022722"/>
    </source>
</evidence>
<feature type="active site" description="For RuvC-like nuclease domain" evidence="12">
    <location>
        <position position="8"/>
    </location>
</feature>
<keyword evidence="13" id="KW-0175">Coiled coil</keyword>
<accession>A0ABQ3I563</accession>
<dbReference type="Gene3D" id="3.30.420.10">
    <property type="entry name" value="Ribonuclease H-like superfamily/Ribonuclease H"/>
    <property type="match status" value="3"/>
</dbReference>
<protein>
    <recommendedName>
        <fullName evidence="12">CRISPR-associated endonuclease Cas9</fullName>
        <ecNumber evidence="12">3.1.-.-</ecNumber>
    </recommendedName>
</protein>
<reference evidence="17" key="1">
    <citation type="journal article" date="2019" name="Int. J. Syst. Evol. Microbiol.">
        <title>The Global Catalogue of Microorganisms (GCM) 10K type strain sequencing project: providing services to taxonomists for standard genome sequencing and annotation.</title>
        <authorList>
            <consortium name="The Broad Institute Genomics Platform"/>
            <consortium name="The Broad Institute Genome Sequencing Center for Infectious Disease"/>
            <person name="Wu L."/>
            <person name="Ma J."/>
        </authorList>
    </citation>
    <scope>NUCLEOTIDE SEQUENCE [LARGE SCALE GENOMIC DNA]</scope>
    <source>
        <strain evidence="17">CGMCC 1.15111</strain>
    </source>
</reference>
<dbReference type="HAMAP" id="MF_01480">
    <property type="entry name" value="Cas9"/>
    <property type="match status" value="1"/>
</dbReference>
<keyword evidence="6" id="KW-0460">Magnesium</keyword>
<keyword evidence="4 12" id="KW-0255">Endonuclease</keyword>
<evidence type="ECO:0000259" key="15">
    <source>
        <dbReference type="PROSITE" id="PS51749"/>
    </source>
</evidence>
<evidence type="ECO:0000256" key="13">
    <source>
        <dbReference type="SAM" id="Coils"/>
    </source>
</evidence>
<dbReference type="EMBL" id="BNAG01000001">
    <property type="protein sequence ID" value="GHE54579.1"/>
    <property type="molecule type" value="Genomic_DNA"/>
</dbReference>
<evidence type="ECO:0000256" key="14">
    <source>
        <dbReference type="SAM" id="MobiDB-lite"/>
    </source>
</evidence>
<dbReference type="Pfam" id="PF13395">
    <property type="entry name" value="HNH_4"/>
    <property type="match status" value="1"/>
</dbReference>
<evidence type="ECO:0000256" key="1">
    <source>
        <dbReference type="ARBA" id="ARBA00001946"/>
    </source>
</evidence>
<evidence type="ECO:0000256" key="7">
    <source>
        <dbReference type="ARBA" id="ARBA00022884"/>
    </source>
</evidence>
<evidence type="ECO:0000256" key="6">
    <source>
        <dbReference type="ARBA" id="ARBA00022842"/>
    </source>
</evidence>
<evidence type="ECO:0000313" key="16">
    <source>
        <dbReference type="EMBL" id="GHE54579.1"/>
    </source>
</evidence>
<feature type="region of interest" description="Disordered" evidence="14">
    <location>
        <begin position="1177"/>
        <end position="1208"/>
    </location>
</feature>
<gene>
    <name evidence="12" type="primary">cas9</name>
    <name evidence="16" type="ORF">GCM10011340_06520</name>
</gene>
<evidence type="ECO:0000313" key="17">
    <source>
        <dbReference type="Proteomes" id="UP000658258"/>
    </source>
</evidence>
<comment type="domain">
    <text evidence="12">Has 2 endonuclease domains. The discontinuous RuvC-like domain cleaves the target DNA noncomplementary to crRNA while the HNH nuclease domain cleaves the target DNA complementary to crRNA.</text>
</comment>
<keyword evidence="10" id="KW-0464">Manganese</keyword>
<dbReference type="NCBIfam" id="TIGR01865">
    <property type="entry name" value="cas_Csn1"/>
    <property type="match status" value="1"/>
</dbReference>
<dbReference type="Pfam" id="PF18541">
    <property type="entry name" value="RuvC_III"/>
    <property type="match status" value="1"/>
</dbReference>
<dbReference type="Pfam" id="PF16593">
    <property type="entry name" value="Cas9-BH"/>
    <property type="match status" value="1"/>
</dbReference>
<dbReference type="RefSeq" id="WP_189628752.1">
    <property type="nucleotide sequence ID" value="NZ_BNAG01000001.1"/>
</dbReference>
<evidence type="ECO:0000256" key="5">
    <source>
        <dbReference type="ARBA" id="ARBA00022801"/>
    </source>
</evidence>
<comment type="cofactor">
    <cofactor evidence="1">
        <name>Mg(2+)</name>
        <dbReference type="ChEBI" id="CHEBI:18420"/>
    </cofactor>
</comment>
<evidence type="ECO:0000256" key="12">
    <source>
        <dbReference type="HAMAP-Rule" id="MF_01480"/>
    </source>
</evidence>
<evidence type="ECO:0000256" key="9">
    <source>
        <dbReference type="ARBA" id="ARBA00023125"/>
    </source>
</evidence>
<evidence type="ECO:0000256" key="10">
    <source>
        <dbReference type="ARBA" id="ARBA00023211"/>
    </source>
</evidence>
<comment type="similarity">
    <text evidence="12">Belongs to the CRISPR-associated Cas9 family.</text>
</comment>
<sequence length="1592" mass="187323">MKRILGLDLGTNSIGWSLVRLDYQTKKDTYLGSGEILGMGSRIIPMNEAALSDFGKGKTVSQTAERTKYRGIRRLRQRHLLRRERLHRILNILGFLPKHYAQEIDFDNRLGQFLDHREPKVAYRKNKNQKYEFLFKSSFDEMIQDFKKSQPSLFYKKDSGEETKIPYDWTIYYLRKKGLSEKLTKEELAWVILNFNQKRGYYQLRGDEIDTEKTKQTRQYFITETITSIVDTEQIYKGLSIFQISLSNGEVGKYYSKKRPSWIGEEKNIIVTVELDKDGKDRLNDHGEVKRKFTIPSEEDWDKKWPLIKAKTEDDLKTSGKTVGCYIYDKLLQKPNQKIRGKLVRTIERDFYKYEFSSILKKQVGLQPELFTDELFEACVKHLYPNNIPHQTDLLKRGFVHLFTEDIIFYQRPLKTKRSLIAECKYENRVYKDKETGEEKKQWLKCIATSHPLYQEFRLWQFVQNLKIYEREKRVNGLLHADEHVTNEFISSIEDKVKLFEQLNDRKNIKQSTFLGFFKKDGKKLTEKTHRWNYVEDKEYPCNETRAGFITVLKKNKEFNWQEFLTQKVEVELWHTLYSINKKNELKSALEKLAKRLNVEDDILKPFLDFPPFKKEYGAFSFKALNKLLPLLRSGNHWSEEQIHEKVKDRIDKILTGEEDDSVDNKIRERLQSFNSIEDFQGLPIWLASYVAYGRHSEVGERIYWKKPSDIERLAQHSLRNPIVEQVINETLQVVKDIWNHYGNGEEKFFDEIHVELGRDIKNTKKERERLTKQITENQNTNLRIRAILKELMDDPKVEGDVKDYSPSQQELLKIYEEGVLTASAKLPDDIEKISRKAEPTKTEIQKYRLWMDQKYRSPYTGEMIPLNKLFTPAYEIEHILPQSRYFDDSLNNKVICEAVVNGNPYKDNQTGYEFISKNEGRIVHELSTTQKTVKIFTKLEYESFVSRYFTGKKKAILLMPDIPESFTNRQLNDSRYISKVVMKLMSNLVREENEEEATSKHVIPVTGKVTAQLRKDWGFNDVWNELIAPRFQRMNELTGTNDFGYWDEKGGNKFFRNNVPDELKKNFDPKRIDHRHHALDALVVALADRRHVNYLNNKHAQERGKERKDYRANLCFRKYDDSGKNYNWTFYKPWESITKELKDKLATTVVSVKQNKRILTKTSNYYESFKDEMGSLRRDKSGLPKKGLTKQLDGKQGSDNKRNISLRKDYHDPMPYGKIELAFDVLNIYDALNKRDYIIDEAIRNQVIRLISYYDGKETLASKESKKHFKQYKKAKADLDKFQSKIDKLNLEEEPDQKEISSLTKRIVEKEEEVLHIKETLIIDKTGNAIDKTHYQIKTEKYGKRQPLAKALSGETYDAVVKSIFKVADYQLQLDLIDHLNSYYSEGNLDFAFSPDGIDRFNRNRKTPIYSVRLAESGSSRFELGEKKGNNHKYVEATTGNNIYFAVYKNRESGERKFETIPLRESFERLKQGEKTPAPRLNKDGYKLLFTLSPGEVVFVPDEEEKENIERVDFSNLTKSQIGRLFTVNDFSGYTIYFTPTSFARAIGPKELDTSYDHKLSKVVLGDQSVPIKDHCWKLEVDRLGNLKRAR</sequence>
<name>A0ABQ3I563_9BACT</name>
<dbReference type="InterPro" id="IPR041383">
    <property type="entry name" value="RuvC_III"/>
</dbReference>
<proteinExistence type="inferred from homology"/>
<feature type="compositionally biased region" description="Basic and acidic residues" evidence="14">
    <location>
        <begin position="1193"/>
        <end position="1208"/>
    </location>
</feature>
<comment type="subunit">
    <text evidence="11 12">Monomer. Binds crRNA and tracrRNA.</text>
</comment>
<evidence type="ECO:0000256" key="11">
    <source>
        <dbReference type="ARBA" id="ARBA00046380"/>
    </source>
</evidence>
<feature type="coiled-coil region" evidence="13">
    <location>
        <begin position="754"/>
        <end position="781"/>
    </location>
</feature>
<dbReference type="EC" id="3.1.-.-" evidence="12"/>
<keyword evidence="7 12" id="KW-0694">RNA-binding</keyword>
<keyword evidence="8 12" id="KW-0051">Antiviral defense</keyword>
<comment type="caution">
    <text evidence="12">Lacks conserved residue(s) required for the propagation of feature annotation.</text>
</comment>
<keyword evidence="3" id="KW-0479">Metal-binding</keyword>
<keyword evidence="17" id="KW-1185">Reference proteome</keyword>
<dbReference type="Proteomes" id="UP000658258">
    <property type="component" value="Unassembled WGS sequence"/>
</dbReference>
<dbReference type="InterPro" id="IPR032239">
    <property type="entry name" value="Cas9-BH"/>
</dbReference>